<gene>
    <name evidence="4" type="ORF">Pyn_06145</name>
</gene>
<dbReference type="InterPro" id="IPR058922">
    <property type="entry name" value="WHD_DRP"/>
</dbReference>
<dbReference type="SUPFAM" id="SSF52047">
    <property type="entry name" value="RNI-like"/>
    <property type="match status" value="1"/>
</dbReference>
<feature type="domain" description="Disease resistance R13L4/SHOC-2-like LRR" evidence="3">
    <location>
        <begin position="125"/>
        <end position="206"/>
    </location>
</feature>
<evidence type="ECO:0000259" key="3">
    <source>
        <dbReference type="Pfam" id="PF23598"/>
    </source>
</evidence>
<comment type="caution">
    <text evidence="4">The sequence shown here is derived from an EMBL/GenBank/DDBJ whole genome shotgun (WGS) entry which is preliminary data.</text>
</comment>
<evidence type="ECO:0000259" key="2">
    <source>
        <dbReference type="Pfam" id="PF23559"/>
    </source>
</evidence>
<dbReference type="InterPro" id="IPR055414">
    <property type="entry name" value="LRR_R13L4/SHOC2-like"/>
</dbReference>
<dbReference type="PANTHER" id="PTHR23155:SF1052">
    <property type="entry name" value="DISEASE RESISTANCE PROTEIN RPM1"/>
    <property type="match status" value="1"/>
</dbReference>
<dbReference type="Pfam" id="PF23598">
    <property type="entry name" value="LRR_14"/>
    <property type="match status" value="1"/>
</dbReference>
<keyword evidence="5" id="KW-1185">Reference proteome</keyword>
<dbReference type="InterPro" id="IPR032675">
    <property type="entry name" value="LRR_dom_sf"/>
</dbReference>
<feature type="domain" description="Disease resistance protein winged helix" evidence="2">
    <location>
        <begin position="4"/>
        <end position="55"/>
    </location>
</feature>
<protein>
    <submittedName>
        <fullName evidence="4">Disease resistance protein RPM1-like</fullName>
    </submittedName>
</protein>
<evidence type="ECO:0000313" key="4">
    <source>
        <dbReference type="EMBL" id="PQM38065.1"/>
    </source>
</evidence>
<keyword evidence="1" id="KW-0677">Repeat</keyword>
<evidence type="ECO:0000313" key="5">
    <source>
        <dbReference type="Proteomes" id="UP000250321"/>
    </source>
</evidence>
<dbReference type="InterPro" id="IPR044974">
    <property type="entry name" value="Disease_R_plants"/>
</dbReference>
<name>A0A314UKR5_PRUYE</name>
<dbReference type="Pfam" id="PF23559">
    <property type="entry name" value="WHD_DRP"/>
    <property type="match status" value="1"/>
</dbReference>
<dbReference type="OrthoDB" id="1746529at2759"/>
<dbReference type="Gene3D" id="3.80.10.10">
    <property type="entry name" value="Ribonuclease Inhibitor"/>
    <property type="match status" value="1"/>
</dbReference>
<sequence>MDVEGFIKEQRGKTLEDVVEEYLTEFIQRSLVQVSLVDDFSGKLRECQVHDVIREAMILLRAEDMNFSQCLEEDSRFNENFRHLFVYTNAYNIFGSIENSRAYSLCFFNGIGDPQNHLTTCSNLYKKFKLLRVLDFGDSLLDNLLEEVGYMHHLKYLSVRNTRVKILPKSMGKLVNLETLDLKHSLVHYIPIEINKLPKLESLLGYNWDLNKECSFTRRRGMVIQDGIDR</sequence>
<dbReference type="AlphaFoldDB" id="A0A314UKR5"/>
<organism evidence="4 5">
    <name type="scientific">Prunus yedoensis var. nudiflora</name>
    <dbReference type="NCBI Taxonomy" id="2094558"/>
    <lineage>
        <taxon>Eukaryota</taxon>
        <taxon>Viridiplantae</taxon>
        <taxon>Streptophyta</taxon>
        <taxon>Embryophyta</taxon>
        <taxon>Tracheophyta</taxon>
        <taxon>Spermatophyta</taxon>
        <taxon>Magnoliopsida</taxon>
        <taxon>eudicotyledons</taxon>
        <taxon>Gunneridae</taxon>
        <taxon>Pentapetalae</taxon>
        <taxon>rosids</taxon>
        <taxon>fabids</taxon>
        <taxon>Rosales</taxon>
        <taxon>Rosaceae</taxon>
        <taxon>Amygdaloideae</taxon>
        <taxon>Amygdaleae</taxon>
        <taxon>Prunus</taxon>
    </lineage>
</organism>
<dbReference type="GO" id="GO:0098542">
    <property type="term" value="P:defense response to other organism"/>
    <property type="evidence" value="ECO:0007669"/>
    <property type="project" value="TreeGrafter"/>
</dbReference>
<dbReference type="Proteomes" id="UP000250321">
    <property type="component" value="Unassembled WGS sequence"/>
</dbReference>
<proteinExistence type="predicted"/>
<dbReference type="STRING" id="2094558.A0A314UKR5"/>
<dbReference type="PANTHER" id="PTHR23155">
    <property type="entry name" value="DISEASE RESISTANCE PROTEIN RP"/>
    <property type="match status" value="1"/>
</dbReference>
<reference evidence="4 5" key="1">
    <citation type="submission" date="2018-02" db="EMBL/GenBank/DDBJ databases">
        <title>Draft genome of wild Prunus yedoensis var. nudiflora.</title>
        <authorList>
            <person name="Baek S."/>
            <person name="Kim J.-H."/>
            <person name="Choi K."/>
            <person name="Kim G.-B."/>
            <person name="Cho A."/>
            <person name="Jang H."/>
            <person name="Shin C.-H."/>
            <person name="Yu H.-J."/>
            <person name="Mun J.-H."/>
        </authorList>
    </citation>
    <scope>NUCLEOTIDE SEQUENCE [LARGE SCALE GENOMIC DNA]</scope>
    <source>
        <strain evidence="5">cv. Jeju island</strain>
        <tissue evidence="4">Leaf</tissue>
    </source>
</reference>
<evidence type="ECO:0000256" key="1">
    <source>
        <dbReference type="ARBA" id="ARBA00022737"/>
    </source>
</evidence>
<dbReference type="EMBL" id="PJQY01003364">
    <property type="protein sequence ID" value="PQM38065.1"/>
    <property type="molecule type" value="Genomic_DNA"/>
</dbReference>
<accession>A0A314UKR5</accession>